<dbReference type="OrthoDB" id="5496837at2"/>
<sequence length="433" mass="44611">MSIVSASGRTRTRVAGATVVAALLLSVTAHASADDPGAQKKKVDKQIQSTQADLDDTSAQLIAADANLKATDKKVDAAQTTLDTANANLTKAQNHSRDMNAELAIAKADETKNQGQLATNTAAVTTSKGLVAGLARQSYMAGGLGNFELTLDVLTAKGGDVGNQLSLADIVMRQQNGVLSSLDSKKAAMTASSDLLGATRRRIADLTVQAANAVTAAQTAQTTATTAHNALVSLQKTQTTQRNTLQTQKNTELASLKTQQAESSRLAGVIKARNIAAAKAAKRSVASATAAPPSGPSGGGGVLVAPGPIGSIVSPFGWRINPVLGVRLLHEGDDFPYPCGTPVHAAAAGTVVDASYGSVEGNFVMLDNGFIRGVNIATVYEHMERTPSVRVGQHVGRGQLLGYSGTTGRSTGCHLHFGVMVNGVFVNPVPWIS</sequence>
<reference evidence="10 11" key="1">
    <citation type="submission" date="2019-06" db="EMBL/GenBank/DDBJ databases">
        <title>Sequencing the genomes of 1000 actinobacteria strains.</title>
        <authorList>
            <person name="Klenk H.-P."/>
        </authorList>
    </citation>
    <scope>NUCLEOTIDE SEQUENCE [LARGE SCALE GENOMIC DNA]</scope>
    <source>
        <strain evidence="10 11">DSM 19560</strain>
    </source>
</reference>
<evidence type="ECO:0000256" key="8">
    <source>
        <dbReference type="SAM" id="SignalP"/>
    </source>
</evidence>
<keyword evidence="6" id="KW-0482">Metalloprotease</keyword>
<evidence type="ECO:0000256" key="3">
    <source>
        <dbReference type="ARBA" id="ARBA00022723"/>
    </source>
</evidence>
<keyword evidence="2" id="KW-0645">Protease</keyword>
<feature type="coiled-coil region" evidence="7">
    <location>
        <begin position="40"/>
        <end position="102"/>
    </location>
</feature>
<dbReference type="GO" id="GO:0006508">
    <property type="term" value="P:proteolysis"/>
    <property type="evidence" value="ECO:0007669"/>
    <property type="project" value="UniProtKB-KW"/>
</dbReference>
<gene>
    <name evidence="10" type="ORF">BKA23_3134</name>
</gene>
<name>A0A561E1G8_9MICO</name>
<comment type="caution">
    <text evidence="10">The sequence shown here is derived from an EMBL/GenBank/DDBJ whole genome shotgun (WGS) entry which is preliminary data.</text>
</comment>
<dbReference type="RefSeq" id="WP_145230076.1">
    <property type="nucleotide sequence ID" value="NZ_VIVQ01000003.1"/>
</dbReference>
<protein>
    <submittedName>
        <fullName evidence="10">Murein DD-endopeptidase MepM/ murein hydrolase activator NlpD</fullName>
    </submittedName>
</protein>
<evidence type="ECO:0000256" key="7">
    <source>
        <dbReference type="SAM" id="Coils"/>
    </source>
</evidence>
<evidence type="ECO:0000256" key="1">
    <source>
        <dbReference type="ARBA" id="ARBA00001947"/>
    </source>
</evidence>
<keyword evidence="4 10" id="KW-0378">Hydrolase</keyword>
<dbReference type="AlphaFoldDB" id="A0A561E1G8"/>
<evidence type="ECO:0000259" key="9">
    <source>
        <dbReference type="Pfam" id="PF01551"/>
    </source>
</evidence>
<keyword evidence="5" id="KW-0862">Zinc</keyword>
<feature type="signal peptide" evidence="8">
    <location>
        <begin position="1"/>
        <end position="31"/>
    </location>
</feature>
<dbReference type="InterPro" id="IPR011055">
    <property type="entry name" value="Dup_hybrid_motif"/>
</dbReference>
<evidence type="ECO:0000256" key="6">
    <source>
        <dbReference type="ARBA" id="ARBA00023049"/>
    </source>
</evidence>
<evidence type="ECO:0000256" key="5">
    <source>
        <dbReference type="ARBA" id="ARBA00022833"/>
    </source>
</evidence>
<accession>A0A561E1G8</accession>
<evidence type="ECO:0000313" key="10">
    <source>
        <dbReference type="EMBL" id="TWE09431.1"/>
    </source>
</evidence>
<dbReference type="Pfam" id="PF01551">
    <property type="entry name" value="Peptidase_M23"/>
    <property type="match status" value="1"/>
</dbReference>
<proteinExistence type="predicted"/>
<dbReference type="GO" id="GO:0004222">
    <property type="term" value="F:metalloendopeptidase activity"/>
    <property type="evidence" value="ECO:0007669"/>
    <property type="project" value="TreeGrafter"/>
</dbReference>
<evidence type="ECO:0000256" key="2">
    <source>
        <dbReference type="ARBA" id="ARBA00022670"/>
    </source>
</evidence>
<keyword evidence="11" id="KW-1185">Reference proteome</keyword>
<dbReference type="PANTHER" id="PTHR21666:SF288">
    <property type="entry name" value="CELL DIVISION PROTEIN YTFB"/>
    <property type="match status" value="1"/>
</dbReference>
<dbReference type="EMBL" id="VIVQ01000003">
    <property type="protein sequence ID" value="TWE09431.1"/>
    <property type="molecule type" value="Genomic_DNA"/>
</dbReference>
<organism evidence="10 11">
    <name type="scientific">Rudaeicoccus suwonensis</name>
    <dbReference type="NCBI Taxonomy" id="657409"/>
    <lineage>
        <taxon>Bacteria</taxon>
        <taxon>Bacillati</taxon>
        <taxon>Actinomycetota</taxon>
        <taxon>Actinomycetes</taxon>
        <taxon>Micrococcales</taxon>
        <taxon>Dermacoccaceae</taxon>
        <taxon>Rudaeicoccus</taxon>
    </lineage>
</organism>
<evidence type="ECO:0000313" key="11">
    <source>
        <dbReference type="Proteomes" id="UP000318297"/>
    </source>
</evidence>
<feature type="domain" description="M23ase beta-sheet core" evidence="9">
    <location>
        <begin position="330"/>
        <end position="428"/>
    </location>
</feature>
<dbReference type="Proteomes" id="UP000318297">
    <property type="component" value="Unassembled WGS sequence"/>
</dbReference>
<keyword evidence="8" id="KW-0732">Signal</keyword>
<dbReference type="Gene3D" id="2.70.70.10">
    <property type="entry name" value="Glucose Permease (Domain IIA)"/>
    <property type="match status" value="1"/>
</dbReference>
<evidence type="ECO:0000256" key="4">
    <source>
        <dbReference type="ARBA" id="ARBA00022801"/>
    </source>
</evidence>
<dbReference type="InterPro" id="IPR016047">
    <property type="entry name" value="M23ase_b-sheet_dom"/>
</dbReference>
<comment type="cofactor">
    <cofactor evidence="1">
        <name>Zn(2+)</name>
        <dbReference type="ChEBI" id="CHEBI:29105"/>
    </cofactor>
</comment>
<dbReference type="PANTHER" id="PTHR21666">
    <property type="entry name" value="PEPTIDASE-RELATED"/>
    <property type="match status" value="1"/>
</dbReference>
<dbReference type="InterPro" id="IPR050570">
    <property type="entry name" value="Cell_wall_metabolism_enzyme"/>
</dbReference>
<dbReference type="SUPFAM" id="SSF51261">
    <property type="entry name" value="Duplicated hybrid motif"/>
    <property type="match status" value="1"/>
</dbReference>
<keyword evidence="7" id="KW-0175">Coiled coil</keyword>
<keyword evidence="3" id="KW-0479">Metal-binding</keyword>
<dbReference type="GO" id="GO:0046872">
    <property type="term" value="F:metal ion binding"/>
    <property type="evidence" value="ECO:0007669"/>
    <property type="project" value="UniProtKB-KW"/>
</dbReference>
<feature type="chain" id="PRO_5039488466" evidence="8">
    <location>
        <begin position="32"/>
        <end position="433"/>
    </location>
</feature>
<dbReference type="CDD" id="cd12797">
    <property type="entry name" value="M23_peptidase"/>
    <property type="match status" value="1"/>
</dbReference>